<organism evidence="3 4">
    <name type="scientific">Winogradskyella alexanderae</name>
    <dbReference type="NCBI Taxonomy" id="2877123"/>
    <lineage>
        <taxon>Bacteria</taxon>
        <taxon>Pseudomonadati</taxon>
        <taxon>Bacteroidota</taxon>
        <taxon>Flavobacteriia</taxon>
        <taxon>Flavobacteriales</taxon>
        <taxon>Flavobacteriaceae</taxon>
        <taxon>Winogradskyella</taxon>
    </lineage>
</organism>
<keyword evidence="4" id="KW-1185">Reference proteome</keyword>
<dbReference type="CDD" id="cd00293">
    <property type="entry name" value="USP-like"/>
    <property type="match status" value="1"/>
</dbReference>
<dbReference type="PANTHER" id="PTHR46268:SF6">
    <property type="entry name" value="UNIVERSAL STRESS PROTEIN UP12"/>
    <property type="match status" value="1"/>
</dbReference>
<evidence type="ECO:0000256" key="1">
    <source>
        <dbReference type="ARBA" id="ARBA00008791"/>
    </source>
</evidence>
<comment type="similarity">
    <text evidence="1">Belongs to the universal stress protein A family.</text>
</comment>
<evidence type="ECO:0000313" key="3">
    <source>
        <dbReference type="EMBL" id="MCA0133455.1"/>
    </source>
</evidence>
<name>A0ABS7XUK4_9FLAO</name>
<dbReference type="Gene3D" id="3.40.50.620">
    <property type="entry name" value="HUPs"/>
    <property type="match status" value="2"/>
</dbReference>
<protein>
    <submittedName>
        <fullName evidence="3">Universal stress protein</fullName>
    </submittedName>
</protein>
<comment type="caution">
    <text evidence="3">The sequence shown here is derived from an EMBL/GenBank/DDBJ whole genome shotgun (WGS) entry which is preliminary data.</text>
</comment>
<dbReference type="InterPro" id="IPR006015">
    <property type="entry name" value="Universal_stress_UspA"/>
</dbReference>
<feature type="domain" description="UspA" evidence="2">
    <location>
        <begin position="1"/>
        <end position="146"/>
    </location>
</feature>
<evidence type="ECO:0000313" key="4">
    <source>
        <dbReference type="Proteomes" id="UP001198901"/>
    </source>
</evidence>
<dbReference type="SUPFAM" id="SSF52402">
    <property type="entry name" value="Adenine nucleotide alpha hydrolases-like"/>
    <property type="match status" value="2"/>
</dbReference>
<dbReference type="Pfam" id="PF00582">
    <property type="entry name" value="Usp"/>
    <property type="match status" value="1"/>
</dbReference>
<accession>A0ABS7XUK4</accession>
<dbReference type="EMBL" id="JAIUJR010000009">
    <property type="protein sequence ID" value="MCA0133455.1"/>
    <property type="molecule type" value="Genomic_DNA"/>
</dbReference>
<dbReference type="Proteomes" id="UP001198901">
    <property type="component" value="Unassembled WGS sequence"/>
</dbReference>
<reference evidence="4" key="1">
    <citation type="submission" date="2023-07" db="EMBL/GenBank/DDBJ databases">
        <authorList>
            <person name="Yue Y."/>
        </authorList>
    </citation>
    <scope>NUCLEOTIDE SEQUENCE [LARGE SCALE GENOMIC DNA]</scope>
    <source>
        <strain evidence="4">D23</strain>
    </source>
</reference>
<dbReference type="InterPro" id="IPR006016">
    <property type="entry name" value="UspA"/>
</dbReference>
<evidence type="ECO:0000259" key="2">
    <source>
        <dbReference type="Pfam" id="PF00582"/>
    </source>
</evidence>
<proteinExistence type="inferred from homology"/>
<sequence>MKSILVPTDFSENAFNALTYAFGLFKDEKVTFHLLHAFRVKANLADVAISDHETNIFEDHSQETVEELQVLKKKAIAQRGRADFKFETIAVGGDLEDAVEALVKETTFDFVVLGTQGATGAREIFLGSNTVRVVKRLKDIAVLVVPEDFHFVPLNKILYPTAYKYPFTEANLDVVNYVCDLWNCTVEVLYVEGSKAPLNEDALAHKAKLAELLTKPKLDFITIEGYTSVSKSIVAYSKRNNDNLVVLNYHEHGFFEQLLKEPIVKKVAFHSEIPLLIIT</sequence>
<dbReference type="InterPro" id="IPR014729">
    <property type="entry name" value="Rossmann-like_a/b/a_fold"/>
</dbReference>
<gene>
    <name evidence="3" type="ORF">LBU54_12740</name>
</gene>
<dbReference type="PANTHER" id="PTHR46268">
    <property type="entry name" value="STRESS RESPONSE PROTEIN NHAX"/>
    <property type="match status" value="1"/>
</dbReference>
<dbReference type="PRINTS" id="PR01438">
    <property type="entry name" value="UNVRSLSTRESS"/>
</dbReference>
<dbReference type="RefSeq" id="WP_224530428.1">
    <property type="nucleotide sequence ID" value="NZ_JAIUJR010000009.1"/>
</dbReference>